<keyword evidence="9" id="KW-1185">Reference proteome</keyword>
<keyword evidence="4 7" id="KW-1133">Transmembrane helix</keyword>
<feature type="transmembrane region" description="Helical" evidence="7">
    <location>
        <begin position="511"/>
        <end position="531"/>
    </location>
</feature>
<evidence type="ECO:0000256" key="3">
    <source>
        <dbReference type="ARBA" id="ARBA00022692"/>
    </source>
</evidence>
<dbReference type="PANTHER" id="PTHR21347">
    <property type="entry name" value="CLEFT LIP AND PALATE ASSOCIATED TRANSMEMBRANE PROTEIN-RELATED"/>
    <property type="match status" value="1"/>
</dbReference>
<dbReference type="PANTHER" id="PTHR21347:SF0">
    <property type="entry name" value="LIPID SCRAMBLASE CLPTM1L"/>
    <property type="match status" value="1"/>
</dbReference>
<evidence type="ECO:0000256" key="1">
    <source>
        <dbReference type="ARBA" id="ARBA00004141"/>
    </source>
</evidence>
<comment type="similarity">
    <text evidence="2">Belongs to the CLPTM1 family.</text>
</comment>
<feature type="region of interest" description="Disordered" evidence="6">
    <location>
        <begin position="607"/>
        <end position="633"/>
    </location>
</feature>
<evidence type="ECO:0000256" key="2">
    <source>
        <dbReference type="ARBA" id="ARBA00009310"/>
    </source>
</evidence>
<proteinExistence type="inferred from homology"/>
<dbReference type="Proteomes" id="UP001151582">
    <property type="component" value="Unassembled WGS sequence"/>
</dbReference>
<comment type="caution">
    <text evidence="8">The sequence shown here is derived from an EMBL/GenBank/DDBJ whole genome shotgun (WGS) entry which is preliminary data.</text>
</comment>
<evidence type="ECO:0008006" key="10">
    <source>
        <dbReference type="Google" id="ProtNLM"/>
    </source>
</evidence>
<dbReference type="GO" id="GO:0016020">
    <property type="term" value="C:membrane"/>
    <property type="evidence" value="ECO:0007669"/>
    <property type="project" value="UniProtKB-SubCell"/>
</dbReference>
<reference evidence="8" key="1">
    <citation type="submission" date="2022-07" db="EMBL/GenBank/DDBJ databases">
        <title>Phylogenomic reconstructions and comparative analyses of Kickxellomycotina fungi.</title>
        <authorList>
            <person name="Reynolds N.K."/>
            <person name="Stajich J.E."/>
            <person name="Barry K."/>
            <person name="Grigoriev I.V."/>
            <person name="Crous P."/>
            <person name="Smith M.E."/>
        </authorList>
    </citation>
    <scope>NUCLEOTIDE SEQUENCE</scope>
    <source>
        <strain evidence="8">RSA 567</strain>
    </source>
</reference>
<name>A0A9W8BAK6_9FUNG</name>
<dbReference type="GO" id="GO:0012505">
    <property type="term" value="C:endomembrane system"/>
    <property type="evidence" value="ECO:0007669"/>
    <property type="project" value="TreeGrafter"/>
</dbReference>
<dbReference type="InterPro" id="IPR008429">
    <property type="entry name" value="CLPTM1"/>
</dbReference>
<dbReference type="Pfam" id="PF05602">
    <property type="entry name" value="CLPTM1"/>
    <property type="match status" value="1"/>
</dbReference>
<organism evidence="8 9">
    <name type="scientific">Dimargaris verticillata</name>
    <dbReference type="NCBI Taxonomy" id="2761393"/>
    <lineage>
        <taxon>Eukaryota</taxon>
        <taxon>Fungi</taxon>
        <taxon>Fungi incertae sedis</taxon>
        <taxon>Zoopagomycota</taxon>
        <taxon>Kickxellomycotina</taxon>
        <taxon>Dimargaritomycetes</taxon>
        <taxon>Dimargaritales</taxon>
        <taxon>Dimargaritaceae</taxon>
        <taxon>Dimargaris</taxon>
    </lineage>
</organism>
<evidence type="ECO:0000313" key="9">
    <source>
        <dbReference type="Proteomes" id="UP001151582"/>
    </source>
</evidence>
<dbReference type="OrthoDB" id="378564at2759"/>
<protein>
    <recommendedName>
        <fullName evidence="10">Cleft lip and palate transmembrane protein 1-domain-containing protein</fullName>
    </recommendedName>
</protein>
<feature type="transmembrane region" description="Helical" evidence="7">
    <location>
        <begin position="340"/>
        <end position="360"/>
    </location>
</feature>
<evidence type="ECO:0000256" key="5">
    <source>
        <dbReference type="ARBA" id="ARBA00023136"/>
    </source>
</evidence>
<evidence type="ECO:0000256" key="7">
    <source>
        <dbReference type="SAM" id="Phobius"/>
    </source>
</evidence>
<keyword evidence="3 7" id="KW-0812">Transmembrane</keyword>
<evidence type="ECO:0000313" key="8">
    <source>
        <dbReference type="EMBL" id="KAJ1982076.1"/>
    </source>
</evidence>
<dbReference type="AlphaFoldDB" id="A0A9W8BAK6"/>
<dbReference type="EMBL" id="JANBQB010000102">
    <property type="protein sequence ID" value="KAJ1982076.1"/>
    <property type="molecule type" value="Genomic_DNA"/>
</dbReference>
<evidence type="ECO:0000256" key="6">
    <source>
        <dbReference type="SAM" id="MobiDB-lite"/>
    </source>
</evidence>
<feature type="transmembrane region" description="Helical" evidence="7">
    <location>
        <begin position="486"/>
        <end position="505"/>
    </location>
</feature>
<keyword evidence="5 7" id="KW-0472">Membrane</keyword>
<sequence>MASPQEPAPVGDTSPREESGGFAATLQGLARAVCVFMAIQYAVRYFSAPQSPVTSFAPGDSTASKVLDNTTVTPQVVPLWPVDTVVDLAVYVSDQEQWDPTESPVWAYDTLTIGDWAVDLQDTKMIAIPVSVQHNASLFAHIVMDRHTPSVTGLPEPTFDPSIDRLYLRHQLNRYRTSKMASTKRHLLQVAHDDTTVAPKSENGAPDPSLPPPILSHWSGNLTLNLLTETKPLPYSQLPPPVQKRIPLEPSGQRDPVTHQRYYTPLLHVNQFWDLTSQQSPINTTTPHLPLTLRFYPLSLFKYQLYITLEDQMSRQMAMLGSGHGEFDEFKRMLVETSPWLLTITALVSVLHSVFDFLAFKNDIAFWKGKKGAAGISVRAIVTNVGFQVIIFLYLLDNQESTSWMILVSQGVGLLIEVWKIKKAVDIQVDPVAAAPLPPTDAVSPTVTRRMTAFTLLGYRVTVKDKAALSKEESKTRKYDQMAFKYLSYVAYPLLVAYAGYSVVYDAHKSWYSFVINTLVGYVYTFGFITMTPQLFINYKLKSVAHMPWRTFMYKALNTFVDDLFAFIITMPTLHRLACLRDDAVFLVYLYQRWIYPMDPNRANEFGQVAKDAPAQPGMDNQSTDPAESKKTQ</sequence>
<accession>A0A9W8BAK6</accession>
<comment type="subcellular location">
    <subcellularLocation>
        <location evidence="1">Membrane</location>
        <topology evidence="1">Multi-pass membrane protein</topology>
    </subcellularLocation>
</comment>
<evidence type="ECO:0000256" key="4">
    <source>
        <dbReference type="ARBA" id="ARBA00022989"/>
    </source>
</evidence>
<feature type="transmembrane region" description="Helical" evidence="7">
    <location>
        <begin position="372"/>
        <end position="396"/>
    </location>
</feature>
<gene>
    <name evidence="8" type="ORF">H4R34_001836</name>
</gene>